<keyword evidence="2" id="KW-0808">Transferase</keyword>
<dbReference type="GO" id="GO:0008990">
    <property type="term" value="F:rRNA (guanine-N2-)-methyltransferase activity"/>
    <property type="evidence" value="ECO:0007669"/>
    <property type="project" value="TreeGrafter"/>
</dbReference>
<dbReference type="GO" id="GO:0070043">
    <property type="term" value="F:rRNA (guanine-N7-)-methyltransferase activity"/>
    <property type="evidence" value="ECO:0007669"/>
    <property type="project" value="TreeGrafter"/>
</dbReference>
<dbReference type="Pfam" id="PF01170">
    <property type="entry name" value="UPF0020"/>
    <property type="match status" value="1"/>
</dbReference>
<dbReference type="SMART" id="SM00981">
    <property type="entry name" value="THUMP"/>
    <property type="match status" value="1"/>
</dbReference>
<dbReference type="EMBL" id="SVNY01000005">
    <property type="protein sequence ID" value="MBE6834137.1"/>
    <property type="molecule type" value="Genomic_DNA"/>
</dbReference>
<keyword evidence="1 4" id="KW-0489">Methyltransferase</keyword>
<evidence type="ECO:0000313" key="5">
    <source>
        <dbReference type="Proteomes" id="UP000754750"/>
    </source>
</evidence>
<dbReference type="Proteomes" id="UP000754750">
    <property type="component" value="Unassembled WGS sequence"/>
</dbReference>
<gene>
    <name evidence="4" type="ORF">E7512_11280</name>
</gene>
<dbReference type="CDD" id="cd11715">
    <property type="entry name" value="THUMP_AdoMetMT"/>
    <property type="match status" value="1"/>
</dbReference>
<protein>
    <submittedName>
        <fullName evidence="4">Class I SAM-dependent RNA methyltransferase</fullName>
    </submittedName>
</protein>
<accession>A0A928Q5S3</accession>
<reference evidence="4" key="1">
    <citation type="submission" date="2019-04" db="EMBL/GenBank/DDBJ databases">
        <title>Evolution of Biomass-Degrading Anaerobic Consortia Revealed by Metagenomics.</title>
        <authorList>
            <person name="Peng X."/>
        </authorList>
    </citation>
    <scope>NUCLEOTIDE SEQUENCE</scope>
    <source>
        <strain evidence="4">SIG551</strain>
    </source>
</reference>
<dbReference type="Gene3D" id="3.30.2130.30">
    <property type="match status" value="1"/>
</dbReference>
<dbReference type="InterPro" id="IPR029063">
    <property type="entry name" value="SAM-dependent_MTases_sf"/>
</dbReference>
<dbReference type="InterPro" id="IPR053943">
    <property type="entry name" value="RlmKL-like_Mtase_CS"/>
</dbReference>
<proteinExistence type="predicted"/>
<feature type="domain" description="THUMP" evidence="3">
    <location>
        <begin position="58"/>
        <end position="155"/>
    </location>
</feature>
<comment type="caution">
    <text evidence="4">The sequence shown here is derived from an EMBL/GenBank/DDBJ whole genome shotgun (WGS) entry which is preliminary data.</text>
</comment>
<dbReference type="Pfam" id="PF02926">
    <property type="entry name" value="THUMP"/>
    <property type="match status" value="1"/>
</dbReference>
<sequence>MDQFQLVCPCVLGVEGLVAEELRDMGAQQVEPQNGRVVFAGSEEMLARANLCSRYSERVLVLLGTFRAVTFEQLFQGVKALPWEQWIGKLDKFPVKGRSLSSQLSSVPDCQSIIKKAIVERLKMKYRIPWFEESGDMYQVQFLILKDTVSVMLDTSGVGLHKRGYRPNAAEAPIKETLAASMAKLARLWPDSHVYDPFCGSGTILIESALLAMNIAPGLQRRFAAQSWKGVDESVWVRERERAQDLVRRDSTFLATGYDIDGAAVALTLENAKKAGVIAHIRAEKRDIRDFAEEGERGCVICNPPYGERLLDLSQAEELYTAMGQRFVPKRGWSYHIISPDETFESCFGRPADKRRKLYNGMIKCQLYSYFKA</sequence>
<dbReference type="InterPro" id="IPR000241">
    <property type="entry name" value="RlmKL-like_Mtase"/>
</dbReference>
<dbReference type="PROSITE" id="PS00092">
    <property type="entry name" value="N6_MTASE"/>
    <property type="match status" value="1"/>
</dbReference>
<dbReference type="PROSITE" id="PS01261">
    <property type="entry name" value="UPF0020"/>
    <property type="match status" value="1"/>
</dbReference>
<name>A0A928Q5S3_9FIRM</name>
<dbReference type="Pfam" id="PF22020">
    <property type="entry name" value="RlmL_1st"/>
    <property type="match status" value="1"/>
</dbReference>
<dbReference type="InterPro" id="IPR002052">
    <property type="entry name" value="DNA_methylase_N6_adenine_CS"/>
</dbReference>
<dbReference type="GO" id="GO:0003723">
    <property type="term" value="F:RNA binding"/>
    <property type="evidence" value="ECO:0007669"/>
    <property type="project" value="InterPro"/>
</dbReference>
<dbReference type="Gene3D" id="3.40.50.150">
    <property type="entry name" value="Vaccinia Virus protein VP39"/>
    <property type="match status" value="1"/>
</dbReference>
<evidence type="ECO:0000259" key="3">
    <source>
        <dbReference type="SMART" id="SM00981"/>
    </source>
</evidence>
<dbReference type="PANTHER" id="PTHR47313:SF1">
    <property type="entry name" value="RIBOSOMAL RNA LARGE SUBUNIT METHYLTRANSFERASE K_L"/>
    <property type="match status" value="1"/>
</dbReference>
<dbReference type="PANTHER" id="PTHR47313">
    <property type="entry name" value="RIBOSOMAL RNA LARGE SUBUNIT METHYLTRANSFERASE K/L"/>
    <property type="match status" value="1"/>
</dbReference>
<evidence type="ECO:0000256" key="2">
    <source>
        <dbReference type="ARBA" id="ARBA00022679"/>
    </source>
</evidence>
<dbReference type="AlphaFoldDB" id="A0A928Q5S3"/>
<dbReference type="InterPro" id="IPR004114">
    <property type="entry name" value="THUMP_dom"/>
</dbReference>
<dbReference type="InterPro" id="IPR054170">
    <property type="entry name" value="RlmL_1st"/>
</dbReference>
<evidence type="ECO:0000256" key="1">
    <source>
        <dbReference type="ARBA" id="ARBA00022603"/>
    </source>
</evidence>
<dbReference type="SUPFAM" id="SSF53335">
    <property type="entry name" value="S-adenosyl-L-methionine-dependent methyltransferases"/>
    <property type="match status" value="1"/>
</dbReference>
<dbReference type="RefSeq" id="WP_020072051.1">
    <property type="nucleotide sequence ID" value="NZ_JBKWRC010000001.1"/>
</dbReference>
<evidence type="ECO:0000313" key="4">
    <source>
        <dbReference type="EMBL" id="MBE6834137.1"/>
    </source>
</evidence>
<organism evidence="4 5">
    <name type="scientific">Faecalispora sporosphaeroides</name>
    <dbReference type="NCBI Taxonomy" id="1549"/>
    <lineage>
        <taxon>Bacteria</taxon>
        <taxon>Bacillati</taxon>
        <taxon>Bacillota</taxon>
        <taxon>Clostridia</taxon>
        <taxon>Eubacteriales</taxon>
        <taxon>Oscillospiraceae</taxon>
        <taxon>Faecalispora</taxon>
    </lineage>
</organism>